<accession>A0AAE1LUV3</accession>
<organism evidence="1 2">
    <name type="scientific">Frankliniella fusca</name>
    <dbReference type="NCBI Taxonomy" id="407009"/>
    <lineage>
        <taxon>Eukaryota</taxon>
        <taxon>Metazoa</taxon>
        <taxon>Ecdysozoa</taxon>
        <taxon>Arthropoda</taxon>
        <taxon>Hexapoda</taxon>
        <taxon>Insecta</taxon>
        <taxon>Pterygota</taxon>
        <taxon>Neoptera</taxon>
        <taxon>Paraneoptera</taxon>
        <taxon>Thysanoptera</taxon>
        <taxon>Terebrantia</taxon>
        <taxon>Thripoidea</taxon>
        <taxon>Thripidae</taxon>
        <taxon>Frankliniella</taxon>
    </lineage>
</organism>
<gene>
    <name evidence="1" type="ORF">KUF71_007439</name>
</gene>
<dbReference type="EMBL" id="JAHWGI010001427">
    <property type="protein sequence ID" value="KAK3931624.1"/>
    <property type="molecule type" value="Genomic_DNA"/>
</dbReference>
<proteinExistence type="predicted"/>
<name>A0AAE1LUV3_9NEOP</name>
<evidence type="ECO:0000313" key="2">
    <source>
        <dbReference type="Proteomes" id="UP001219518"/>
    </source>
</evidence>
<reference evidence="1" key="2">
    <citation type="journal article" date="2023" name="BMC Genomics">
        <title>Pest status, molecular evolution, and epigenetic factors derived from the genome assembly of Frankliniella fusca, a thysanopteran phytovirus vector.</title>
        <authorList>
            <person name="Catto M.A."/>
            <person name="Labadie P.E."/>
            <person name="Jacobson A.L."/>
            <person name="Kennedy G.G."/>
            <person name="Srinivasan R."/>
            <person name="Hunt B.G."/>
        </authorList>
    </citation>
    <scope>NUCLEOTIDE SEQUENCE</scope>
    <source>
        <strain evidence="1">PL_HMW_Pooled</strain>
    </source>
</reference>
<dbReference type="AlphaFoldDB" id="A0AAE1LUV3"/>
<sequence>MRTRTKGGMVRWLIGSEETCITGSKLPSKRQVLRFFMYQHRHEGKKIRESATLTAREVLPFWERATIPTKLLKHIIPKIESLYDAYVRLKKNRVRVTSDTQAENENEFKA</sequence>
<evidence type="ECO:0000313" key="1">
    <source>
        <dbReference type="EMBL" id="KAK3931624.1"/>
    </source>
</evidence>
<protein>
    <submittedName>
        <fullName evidence="1">CWF19-like protein 2</fullName>
    </submittedName>
</protein>
<dbReference type="Proteomes" id="UP001219518">
    <property type="component" value="Unassembled WGS sequence"/>
</dbReference>
<keyword evidence="2" id="KW-1185">Reference proteome</keyword>
<comment type="caution">
    <text evidence="1">The sequence shown here is derived from an EMBL/GenBank/DDBJ whole genome shotgun (WGS) entry which is preliminary data.</text>
</comment>
<reference evidence="1" key="1">
    <citation type="submission" date="2021-07" db="EMBL/GenBank/DDBJ databases">
        <authorList>
            <person name="Catto M.A."/>
            <person name="Jacobson A."/>
            <person name="Kennedy G."/>
            <person name="Labadie P."/>
            <person name="Hunt B.G."/>
            <person name="Srinivasan R."/>
        </authorList>
    </citation>
    <scope>NUCLEOTIDE SEQUENCE</scope>
    <source>
        <strain evidence="1">PL_HMW_Pooled</strain>
        <tissue evidence="1">Head</tissue>
    </source>
</reference>